<keyword evidence="2" id="KW-1185">Reference proteome</keyword>
<dbReference type="GO" id="GO:0042795">
    <property type="term" value="P:snRNA transcription by RNA polymerase II"/>
    <property type="evidence" value="ECO:0007669"/>
    <property type="project" value="TreeGrafter"/>
</dbReference>
<organism evidence="1 2">
    <name type="scientific">Pristionchus entomophagus</name>
    <dbReference type="NCBI Taxonomy" id="358040"/>
    <lineage>
        <taxon>Eukaryota</taxon>
        <taxon>Metazoa</taxon>
        <taxon>Ecdysozoa</taxon>
        <taxon>Nematoda</taxon>
        <taxon>Chromadorea</taxon>
        <taxon>Rhabditida</taxon>
        <taxon>Rhabditina</taxon>
        <taxon>Diplogasteromorpha</taxon>
        <taxon>Diplogasteroidea</taxon>
        <taxon>Neodiplogasteridae</taxon>
        <taxon>Pristionchus</taxon>
    </lineage>
</organism>
<evidence type="ECO:0000313" key="2">
    <source>
        <dbReference type="Proteomes" id="UP001432027"/>
    </source>
</evidence>
<evidence type="ECO:0008006" key="3">
    <source>
        <dbReference type="Google" id="ProtNLM"/>
    </source>
</evidence>
<gene>
    <name evidence="1" type="ORF">PENTCL1PPCAC_6347</name>
</gene>
<reference evidence="1" key="1">
    <citation type="submission" date="2023-10" db="EMBL/GenBank/DDBJ databases">
        <title>Genome assembly of Pristionchus species.</title>
        <authorList>
            <person name="Yoshida K."/>
            <person name="Sommer R.J."/>
        </authorList>
    </citation>
    <scope>NUCLEOTIDE SEQUENCE</scope>
    <source>
        <strain evidence="1">RS0144</strain>
    </source>
</reference>
<name>A0AAV5SN53_9BILA</name>
<dbReference type="GO" id="GO:0000978">
    <property type="term" value="F:RNA polymerase II cis-regulatory region sequence-specific DNA binding"/>
    <property type="evidence" value="ECO:0007669"/>
    <property type="project" value="TreeGrafter"/>
</dbReference>
<accession>A0AAV5SN53</accession>
<sequence length="397" mass="46135">TFLKKYILRKMDKKFRSDEQWFISPIVHVRTFKETAEEEVQFTNSRMGMSDEYEPEVGTLASFLGCSAKTTNKILKDISLDKLLEPGKRSLTDDYDSLTQPSLIQPEALKTHRNCMERLKRFTDSSVKSYFYQHLRYYKWEMYGNKLSQISNEIPRHITGDIIMTLNIGSAHNRILDDGENRATNRMSPHLKLFIRGSTTLSSIREKIMCKSDFGTYIEEGKELEKPDPNNFNISLYPSAFIFIHDTFYVDTSRPECIDISKEIREFMAKKHCFGPTKVESMSGITILDLTLRLGQPYMFMHSGNCEHILTFTDLRLMTKDDEQDDSKYPIVTFERGGNMQCMACKKMEAGMGVENNSRLPMTPAFFCDTCFKEFHFSHGQRLGDFKAFPYFHTNRI</sequence>
<protein>
    <recommendedName>
        <fullName evidence="3">Small nuclear RNA-activating complex polypeptide 3</fullName>
    </recommendedName>
</protein>
<proteinExistence type="predicted"/>
<dbReference type="PANTHER" id="PTHR13421">
    <property type="entry name" value="SNRNA-ACTIVATING PROTEIN COMPLEX SUBUNIT 3"/>
    <property type="match status" value="1"/>
</dbReference>
<feature type="non-terminal residue" evidence="1">
    <location>
        <position position="1"/>
    </location>
</feature>
<dbReference type="AlphaFoldDB" id="A0AAV5SN53"/>
<dbReference type="GO" id="GO:0019185">
    <property type="term" value="C:snRNA-activating protein complex"/>
    <property type="evidence" value="ECO:0007669"/>
    <property type="project" value="TreeGrafter"/>
</dbReference>
<dbReference type="GO" id="GO:0001006">
    <property type="term" value="F:RNA polymerase III type 3 promoter sequence-specific DNA binding"/>
    <property type="evidence" value="ECO:0007669"/>
    <property type="project" value="TreeGrafter"/>
</dbReference>
<dbReference type="PANTHER" id="PTHR13421:SF22">
    <property type="entry name" value="SNRNA-ACTIVATING PROTEIN COMPLEX SUBUNIT 3"/>
    <property type="match status" value="1"/>
</dbReference>
<dbReference type="GO" id="GO:0001046">
    <property type="term" value="F:core promoter sequence-specific DNA binding"/>
    <property type="evidence" value="ECO:0007669"/>
    <property type="project" value="TreeGrafter"/>
</dbReference>
<comment type="caution">
    <text evidence="1">The sequence shown here is derived from an EMBL/GenBank/DDBJ whole genome shotgun (WGS) entry which is preliminary data.</text>
</comment>
<dbReference type="GO" id="GO:0042796">
    <property type="term" value="P:snRNA transcription by RNA polymerase III"/>
    <property type="evidence" value="ECO:0007669"/>
    <property type="project" value="TreeGrafter"/>
</dbReference>
<evidence type="ECO:0000313" key="1">
    <source>
        <dbReference type="EMBL" id="GMS84172.1"/>
    </source>
</evidence>
<dbReference type="Pfam" id="PF12251">
    <property type="entry name" value="SNAPC3"/>
    <property type="match status" value="1"/>
</dbReference>
<dbReference type="EMBL" id="BTSX01000002">
    <property type="protein sequence ID" value="GMS84172.1"/>
    <property type="molecule type" value="Genomic_DNA"/>
</dbReference>
<dbReference type="InterPro" id="IPR022042">
    <property type="entry name" value="snRNA-activating_su3"/>
</dbReference>
<dbReference type="Proteomes" id="UP001432027">
    <property type="component" value="Unassembled WGS sequence"/>
</dbReference>
<dbReference type="GO" id="GO:0003681">
    <property type="term" value="F:bent DNA binding"/>
    <property type="evidence" value="ECO:0007669"/>
    <property type="project" value="TreeGrafter"/>
</dbReference>